<proteinExistence type="predicted"/>
<reference evidence="3" key="2">
    <citation type="submission" date="2021-01" db="EMBL/GenBank/DDBJ databases">
        <authorList>
            <person name="Hahn C.R."/>
            <person name="Youssef N.H."/>
            <person name="Elshahed M."/>
        </authorList>
    </citation>
    <scope>NUCLEOTIDE SEQUENCE</scope>
    <source>
        <strain evidence="3">Zod_Metabat.24</strain>
    </source>
</reference>
<dbReference type="GO" id="GO:0016787">
    <property type="term" value="F:hydrolase activity"/>
    <property type="evidence" value="ECO:0007669"/>
    <property type="project" value="UniProtKB-KW"/>
</dbReference>
<feature type="domain" description="Serine aminopeptidase S33" evidence="2">
    <location>
        <begin position="493"/>
        <end position="708"/>
    </location>
</feature>
<dbReference type="InterPro" id="IPR002123">
    <property type="entry name" value="Plipid/glycerol_acylTrfase"/>
</dbReference>
<gene>
    <name evidence="3" type="ORF">JW984_07080</name>
</gene>
<reference evidence="3" key="1">
    <citation type="journal article" date="2021" name="Environ. Microbiol.">
        <title>Genomic characterization of three novel Desulfobacterota classes expand the metabolic and phylogenetic diversity of the phylum.</title>
        <authorList>
            <person name="Murphy C.L."/>
            <person name="Biggerstaff J."/>
            <person name="Eichhorn A."/>
            <person name="Ewing E."/>
            <person name="Shahan R."/>
            <person name="Soriano D."/>
            <person name="Stewart S."/>
            <person name="VanMol K."/>
            <person name="Walker R."/>
            <person name="Walters P."/>
            <person name="Elshahed M.S."/>
            <person name="Youssef N.H."/>
        </authorList>
    </citation>
    <scope>NUCLEOTIDE SEQUENCE</scope>
    <source>
        <strain evidence="3">Zod_Metabat.24</strain>
    </source>
</reference>
<accession>A0A9D8PLX8</accession>
<dbReference type="InterPro" id="IPR029058">
    <property type="entry name" value="AB_hydrolase_fold"/>
</dbReference>
<dbReference type="PANTHER" id="PTHR11614">
    <property type="entry name" value="PHOSPHOLIPASE-RELATED"/>
    <property type="match status" value="1"/>
</dbReference>
<protein>
    <submittedName>
        <fullName evidence="3">Alpha/beta fold hydrolase</fullName>
    </submittedName>
</protein>
<evidence type="ECO:0000313" key="3">
    <source>
        <dbReference type="EMBL" id="MBN1572941.1"/>
    </source>
</evidence>
<evidence type="ECO:0000259" key="1">
    <source>
        <dbReference type="Pfam" id="PF01553"/>
    </source>
</evidence>
<dbReference type="EMBL" id="JAFGIX010000032">
    <property type="protein sequence ID" value="MBN1572941.1"/>
    <property type="molecule type" value="Genomic_DNA"/>
</dbReference>
<evidence type="ECO:0000259" key="2">
    <source>
        <dbReference type="Pfam" id="PF12146"/>
    </source>
</evidence>
<dbReference type="InterPro" id="IPR022742">
    <property type="entry name" value="Hydrolase_4"/>
</dbReference>
<name>A0A9D8PLX8_9DELT</name>
<dbReference type="SUPFAM" id="SSF69593">
    <property type="entry name" value="Glycerol-3-phosphate (1)-acyltransferase"/>
    <property type="match status" value="1"/>
</dbReference>
<dbReference type="Pfam" id="PF01553">
    <property type="entry name" value="Acyltransferase"/>
    <property type="match status" value="1"/>
</dbReference>
<sequence length="739" mass="84529">MEDLREINRANTNRMRIFIEGLLRISKVKMVVNGIEKVPKKSTIFLSNHFTRIETLILPYIIHTRLGIFPRSLTATQIFEALPRDFMESVGAVPVNFPDRDDMIAKSLLSGESWIIFPEGRMVKDKKVIKDGHFIIHDGDMLLDRPPHTGAGMVAIKTQMAARLMRDFTDKHSLTRIFGFDYLDEFEVNIVPLNITYYPMRVIETGLYKQVDRLVRFIERGGLSPRYEEELKIESSIISPGVEMTVNFGHPRSITEYTPWVKERDVFPVVKKDSLKKKNVALSKVIKDMMNDYMYDIYHLTTVNPDHITARLMKTMVKRNILKDDTENLKMRTFLSALKTRELTNISLNNRIKHEPETIVVEGEKVVDSFLEMVKAEDLIEISKGSGSTNGDSTLTIKEKQFKWPHKFHDIRLFNTVEVINNEISPLKEVTELVDETLSLKGKYLRDETVKALIRGEEERFFTDYSMFYTEGQSKERKFGMPKINFGSNDIGILLIHGYMASPEEMRPLNEYLVKEGFTVYSARLSGHGTSPEDLRGRNWEDWFYSARVGYTILSKLVKKIFICGFSMGGALSWHLAACGYPKIKGIISISAAMKLVSRASFLAPAFDLLDNALKYVGLKRSPVQFIKNIPENPHINYFRNPVHGVDQLLELIRVVKGELNKVKVPALIIQGGHDPTVDPESAVEYYNSISSKIKGLVWVDSPYHGIVYRGGDNKFKKIVDFINDPKKGVEESHTWIPG</sequence>
<organism evidence="3 4">
    <name type="scientific">Candidatus Zymogenus saltonus</name>
    <dbReference type="NCBI Taxonomy" id="2844893"/>
    <lineage>
        <taxon>Bacteria</taxon>
        <taxon>Deltaproteobacteria</taxon>
        <taxon>Candidatus Zymogenia</taxon>
        <taxon>Candidatus Zymogeniales</taxon>
        <taxon>Candidatus Zymogenaceae</taxon>
        <taxon>Candidatus Zymogenus</taxon>
    </lineage>
</organism>
<comment type="caution">
    <text evidence="3">The sequence shown here is derived from an EMBL/GenBank/DDBJ whole genome shotgun (WGS) entry which is preliminary data.</text>
</comment>
<dbReference type="Gene3D" id="3.40.50.1820">
    <property type="entry name" value="alpha/beta hydrolase"/>
    <property type="match status" value="1"/>
</dbReference>
<dbReference type="InterPro" id="IPR051044">
    <property type="entry name" value="MAG_DAG_Lipase"/>
</dbReference>
<keyword evidence="3" id="KW-0378">Hydrolase</keyword>
<feature type="domain" description="Phospholipid/glycerol acyltransferase" evidence="1">
    <location>
        <begin position="31"/>
        <end position="159"/>
    </location>
</feature>
<dbReference type="SUPFAM" id="SSF53474">
    <property type="entry name" value="alpha/beta-Hydrolases"/>
    <property type="match status" value="1"/>
</dbReference>
<evidence type="ECO:0000313" key="4">
    <source>
        <dbReference type="Proteomes" id="UP000809273"/>
    </source>
</evidence>
<dbReference type="Proteomes" id="UP000809273">
    <property type="component" value="Unassembled WGS sequence"/>
</dbReference>
<dbReference type="AlphaFoldDB" id="A0A9D8PLX8"/>
<dbReference type="Pfam" id="PF12146">
    <property type="entry name" value="Hydrolase_4"/>
    <property type="match status" value="1"/>
</dbReference>
<dbReference type="GO" id="GO:0016746">
    <property type="term" value="F:acyltransferase activity"/>
    <property type="evidence" value="ECO:0007669"/>
    <property type="project" value="InterPro"/>
</dbReference>